<dbReference type="AlphaFoldDB" id="A0AAD4BI55"/>
<reference evidence="2" key="1">
    <citation type="submission" date="2019-10" db="EMBL/GenBank/DDBJ databases">
        <authorList>
            <consortium name="DOE Joint Genome Institute"/>
            <person name="Kuo A."/>
            <person name="Miyauchi S."/>
            <person name="Kiss E."/>
            <person name="Drula E."/>
            <person name="Kohler A."/>
            <person name="Sanchez-Garcia M."/>
            <person name="Andreopoulos B."/>
            <person name="Barry K.W."/>
            <person name="Bonito G."/>
            <person name="Buee M."/>
            <person name="Carver A."/>
            <person name="Chen C."/>
            <person name="Cichocki N."/>
            <person name="Clum A."/>
            <person name="Culley D."/>
            <person name="Crous P.W."/>
            <person name="Fauchery L."/>
            <person name="Girlanda M."/>
            <person name="Hayes R."/>
            <person name="Keri Z."/>
            <person name="LaButti K."/>
            <person name="Lipzen A."/>
            <person name="Lombard V."/>
            <person name="Magnuson J."/>
            <person name="Maillard F."/>
            <person name="Morin E."/>
            <person name="Murat C."/>
            <person name="Nolan M."/>
            <person name="Ohm R."/>
            <person name="Pangilinan J."/>
            <person name="Pereira M."/>
            <person name="Perotto S."/>
            <person name="Peter M."/>
            <person name="Riley R."/>
            <person name="Sitrit Y."/>
            <person name="Stielow B."/>
            <person name="Szollosi G."/>
            <person name="Zifcakova L."/>
            <person name="Stursova M."/>
            <person name="Spatafora J.W."/>
            <person name="Tedersoo L."/>
            <person name="Vaario L.-M."/>
            <person name="Yamada A."/>
            <person name="Yan M."/>
            <person name="Wang P."/>
            <person name="Xu J."/>
            <person name="Bruns T."/>
            <person name="Baldrian P."/>
            <person name="Vilgalys R."/>
            <person name="Henrissat B."/>
            <person name="Grigoriev I.V."/>
            <person name="Hibbett D."/>
            <person name="Nagy L.G."/>
            <person name="Martin F.M."/>
        </authorList>
    </citation>
    <scope>NUCLEOTIDE SEQUENCE</scope>
    <source>
        <strain evidence="2">BED1</strain>
    </source>
</reference>
<comment type="caution">
    <text evidence="2">The sequence shown here is derived from an EMBL/GenBank/DDBJ whole genome shotgun (WGS) entry which is preliminary data.</text>
</comment>
<sequence>MSNKRAESLIKRCRCSPSCYKWLRPDTRRKHYSNANPDGVLESDLGSDSDVEMEVEPNGAVEENSDTVSEDDADIVISDGQSTPSDELSEEEDWLVYNEEDEIAQETPKDIVEQLRDWCGPGIEEKLYRINPSLTLTENRTSHDYG</sequence>
<evidence type="ECO:0000313" key="3">
    <source>
        <dbReference type="Proteomes" id="UP001194468"/>
    </source>
</evidence>
<organism evidence="2 3">
    <name type="scientific">Boletus edulis BED1</name>
    <dbReference type="NCBI Taxonomy" id="1328754"/>
    <lineage>
        <taxon>Eukaryota</taxon>
        <taxon>Fungi</taxon>
        <taxon>Dikarya</taxon>
        <taxon>Basidiomycota</taxon>
        <taxon>Agaricomycotina</taxon>
        <taxon>Agaricomycetes</taxon>
        <taxon>Agaricomycetidae</taxon>
        <taxon>Boletales</taxon>
        <taxon>Boletineae</taxon>
        <taxon>Boletaceae</taxon>
        <taxon>Boletoideae</taxon>
        <taxon>Boletus</taxon>
    </lineage>
</organism>
<accession>A0AAD4BI55</accession>
<proteinExistence type="predicted"/>
<keyword evidence="3" id="KW-1185">Reference proteome</keyword>
<evidence type="ECO:0000313" key="2">
    <source>
        <dbReference type="EMBL" id="KAF8431227.1"/>
    </source>
</evidence>
<reference evidence="2" key="2">
    <citation type="journal article" date="2020" name="Nat. Commun.">
        <title>Large-scale genome sequencing of mycorrhizal fungi provides insights into the early evolution of symbiotic traits.</title>
        <authorList>
            <person name="Miyauchi S."/>
            <person name="Kiss E."/>
            <person name="Kuo A."/>
            <person name="Drula E."/>
            <person name="Kohler A."/>
            <person name="Sanchez-Garcia M."/>
            <person name="Morin E."/>
            <person name="Andreopoulos B."/>
            <person name="Barry K.W."/>
            <person name="Bonito G."/>
            <person name="Buee M."/>
            <person name="Carver A."/>
            <person name="Chen C."/>
            <person name="Cichocki N."/>
            <person name="Clum A."/>
            <person name="Culley D."/>
            <person name="Crous P.W."/>
            <person name="Fauchery L."/>
            <person name="Girlanda M."/>
            <person name="Hayes R.D."/>
            <person name="Keri Z."/>
            <person name="LaButti K."/>
            <person name="Lipzen A."/>
            <person name="Lombard V."/>
            <person name="Magnuson J."/>
            <person name="Maillard F."/>
            <person name="Murat C."/>
            <person name="Nolan M."/>
            <person name="Ohm R.A."/>
            <person name="Pangilinan J."/>
            <person name="Pereira M.F."/>
            <person name="Perotto S."/>
            <person name="Peter M."/>
            <person name="Pfister S."/>
            <person name="Riley R."/>
            <person name="Sitrit Y."/>
            <person name="Stielow J.B."/>
            <person name="Szollosi G."/>
            <person name="Zifcakova L."/>
            <person name="Stursova M."/>
            <person name="Spatafora J.W."/>
            <person name="Tedersoo L."/>
            <person name="Vaario L.M."/>
            <person name="Yamada A."/>
            <person name="Yan M."/>
            <person name="Wang P."/>
            <person name="Xu J."/>
            <person name="Bruns T."/>
            <person name="Baldrian P."/>
            <person name="Vilgalys R."/>
            <person name="Dunand C."/>
            <person name="Henrissat B."/>
            <person name="Grigoriev I.V."/>
            <person name="Hibbett D."/>
            <person name="Nagy L.G."/>
            <person name="Martin F.M."/>
        </authorList>
    </citation>
    <scope>NUCLEOTIDE SEQUENCE</scope>
    <source>
        <strain evidence="2">BED1</strain>
    </source>
</reference>
<gene>
    <name evidence="2" type="ORF">L210DRAFT_3508008</name>
</gene>
<feature type="compositionally biased region" description="Acidic residues" evidence="1">
    <location>
        <begin position="45"/>
        <end position="55"/>
    </location>
</feature>
<feature type="region of interest" description="Disordered" evidence="1">
    <location>
        <begin position="27"/>
        <end position="70"/>
    </location>
</feature>
<evidence type="ECO:0000256" key="1">
    <source>
        <dbReference type="SAM" id="MobiDB-lite"/>
    </source>
</evidence>
<name>A0AAD4BI55_BOLED</name>
<dbReference type="EMBL" id="WHUW01000052">
    <property type="protein sequence ID" value="KAF8431227.1"/>
    <property type="molecule type" value="Genomic_DNA"/>
</dbReference>
<dbReference type="Proteomes" id="UP001194468">
    <property type="component" value="Unassembled WGS sequence"/>
</dbReference>
<protein>
    <submittedName>
        <fullName evidence="2">Uncharacterized protein</fullName>
    </submittedName>
</protein>